<feature type="compositionally biased region" description="Polar residues" evidence="1">
    <location>
        <begin position="184"/>
        <end position="193"/>
    </location>
</feature>
<sequence>MIDSSPPSGPPRLIRSVPAAAWLPPGSTAEVWAGDDLEVPPPAVIVRLAIFRARELYCVRTPRGFDLPTLFLDGLSPMEGVSRLTRQHLPTAPGGDVPTRCIGYVRNIVPEPDESYRLPAPLAHVPVFTPRDPTLDPARGHRRLDQCRTGPGSAGRTALVAHRPRGPRPDGRNPGLGGRLVIETSPSSAVPGG</sequence>
<keyword evidence="3" id="KW-1185">Reference proteome</keyword>
<dbReference type="RefSeq" id="WP_097321077.1">
    <property type="nucleotide sequence ID" value="NZ_OBDY01000006.1"/>
</dbReference>
<gene>
    <name evidence="2" type="ORF">SAMN05421748_106276</name>
</gene>
<dbReference type="EMBL" id="OBDY01000006">
    <property type="protein sequence ID" value="SNY42314.1"/>
    <property type="molecule type" value="Genomic_DNA"/>
</dbReference>
<reference evidence="2 3" key="1">
    <citation type="submission" date="2017-09" db="EMBL/GenBank/DDBJ databases">
        <authorList>
            <person name="Ehlers B."/>
            <person name="Leendertz F.H."/>
        </authorList>
    </citation>
    <scope>NUCLEOTIDE SEQUENCE [LARGE SCALE GENOMIC DNA]</scope>
    <source>
        <strain evidence="2 3">CGMCC 4.6857</strain>
    </source>
</reference>
<dbReference type="AlphaFoldDB" id="A0A285I2Z2"/>
<feature type="region of interest" description="Disordered" evidence="1">
    <location>
        <begin position="129"/>
        <end position="193"/>
    </location>
</feature>
<dbReference type="OrthoDB" id="9808993at2"/>
<evidence type="ECO:0000256" key="1">
    <source>
        <dbReference type="SAM" id="MobiDB-lite"/>
    </source>
</evidence>
<protein>
    <submittedName>
        <fullName evidence="2">Uncharacterized protein</fullName>
    </submittedName>
</protein>
<proteinExistence type="predicted"/>
<dbReference type="Proteomes" id="UP000219612">
    <property type="component" value="Unassembled WGS sequence"/>
</dbReference>
<evidence type="ECO:0000313" key="2">
    <source>
        <dbReference type="EMBL" id="SNY42314.1"/>
    </source>
</evidence>
<evidence type="ECO:0000313" key="3">
    <source>
        <dbReference type="Proteomes" id="UP000219612"/>
    </source>
</evidence>
<organism evidence="2 3">
    <name type="scientific">Paractinoplanes atraurantiacus</name>
    <dbReference type="NCBI Taxonomy" id="1036182"/>
    <lineage>
        <taxon>Bacteria</taxon>
        <taxon>Bacillati</taxon>
        <taxon>Actinomycetota</taxon>
        <taxon>Actinomycetes</taxon>
        <taxon>Micromonosporales</taxon>
        <taxon>Micromonosporaceae</taxon>
        <taxon>Paractinoplanes</taxon>
    </lineage>
</organism>
<name>A0A285I2Z2_9ACTN</name>
<accession>A0A285I2Z2</accession>